<evidence type="ECO:0000313" key="2">
    <source>
        <dbReference type="Proteomes" id="UP000315439"/>
    </source>
</evidence>
<proteinExistence type="predicted"/>
<dbReference type="OrthoDB" id="5772660at2"/>
<reference evidence="1 2" key="1">
    <citation type="submission" date="2019-07" db="EMBL/GenBank/DDBJ databases">
        <title>Draft genome for Aliikangiella sp. M105.</title>
        <authorList>
            <person name="Wang G."/>
        </authorList>
    </citation>
    <scope>NUCLEOTIDE SEQUENCE [LARGE SCALE GENOMIC DNA]</scope>
    <source>
        <strain evidence="1 2">M105</strain>
    </source>
</reference>
<evidence type="ECO:0000313" key="1">
    <source>
        <dbReference type="EMBL" id="TQV89379.1"/>
    </source>
</evidence>
<name>A0A545UIU3_9GAMM</name>
<dbReference type="Pfam" id="PF11456">
    <property type="entry name" value="DUF3019"/>
    <property type="match status" value="1"/>
</dbReference>
<keyword evidence="2" id="KW-1185">Reference proteome</keyword>
<dbReference type="Proteomes" id="UP000315439">
    <property type="component" value="Unassembled WGS sequence"/>
</dbReference>
<dbReference type="EMBL" id="VIKS01000001">
    <property type="protein sequence ID" value="TQV89379.1"/>
    <property type="molecule type" value="Genomic_DNA"/>
</dbReference>
<sequence length="163" mass="18867">MYRKLACYSAMSFEGDKRMACLTKSAKFRNLIDNFLMQIVAATFVVCSFNLQAESNHANAELEIKPGQCVALHQGQECYVDVEFSWKVGQQGDYCLYSSQQKPALKCWRKKQNGWFKREIVANENVMFFLKAADSQVILATSELEMAWVYKKNSRSHSTWRMF</sequence>
<gene>
    <name evidence="1" type="ORF">FLL46_00405</name>
</gene>
<organism evidence="1 2">
    <name type="scientific">Aliikangiella coralliicola</name>
    <dbReference type="NCBI Taxonomy" id="2592383"/>
    <lineage>
        <taxon>Bacteria</taxon>
        <taxon>Pseudomonadati</taxon>
        <taxon>Pseudomonadota</taxon>
        <taxon>Gammaproteobacteria</taxon>
        <taxon>Oceanospirillales</taxon>
        <taxon>Pleioneaceae</taxon>
        <taxon>Aliikangiella</taxon>
    </lineage>
</organism>
<dbReference type="AlphaFoldDB" id="A0A545UIU3"/>
<accession>A0A545UIU3</accession>
<protein>
    <submittedName>
        <fullName evidence="1">DUF3019 domain-containing protein</fullName>
    </submittedName>
</protein>
<comment type="caution">
    <text evidence="1">The sequence shown here is derived from an EMBL/GenBank/DDBJ whole genome shotgun (WGS) entry which is preliminary data.</text>
</comment>
<dbReference type="InterPro" id="IPR021559">
    <property type="entry name" value="DUF3019"/>
</dbReference>